<evidence type="ECO:0000313" key="3">
    <source>
        <dbReference type="EMBL" id="UNP29070.1"/>
    </source>
</evidence>
<evidence type="ECO:0008006" key="5">
    <source>
        <dbReference type="Google" id="ProtNLM"/>
    </source>
</evidence>
<keyword evidence="4" id="KW-1185">Reference proteome</keyword>
<evidence type="ECO:0000313" key="4">
    <source>
        <dbReference type="Proteomes" id="UP000829194"/>
    </source>
</evidence>
<keyword evidence="2" id="KW-1133">Transmembrane helix</keyword>
<evidence type="ECO:0000256" key="1">
    <source>
        <dbReference type="SAM" id="MobiDB-lite"/>
    </source>
</evidence>
<feature type="transmembrane region" description="Helical" evidence="2">
    <location>
        <begin position="121"/>
        <end position="145"/>
    </location>
</feature>
<feature type="transmembrane region" description="Helical" evidence="2">
    <location>
        <begin position="65"/>
        <end position="85"/>
    </location>
</feature>
<organism evidence="3 4">
    <name type="scientific">Lysobacter gummosus</name>
    <dbReference type="NCBI Taxonomy" id="262324"/>
    <lineage>
        <taxon>Bacteria</taxon>
        <taxon>Pseudomonadati</taxon>
        <taxon>Pseudomonadota</taxon>
        <taxon>Gammaproteobacteria</taxon>
        <taxon>Lysobacterales</taxon>
        <taxon>Lysobacteraceae</taxon>
        <taxon>Lysobacter</taxon>
    </lineage>
</organism>
<accession>A0ABY3XBT3</accession>
<reference evidence="3 4" key="1">
    <citation type="submission" date="2022-03" db="EMBL/GenBank/DDBJ databases">
        <title>Complete genome sequence of Lysobacter capsici VKM B-2533 and Lysobacter gummosus 10.1.1, promising sources of lytic agents.</title>
        <authorList>
            <person name="Tarlachkov S.V."/>
            <person name="Kudryakova I.V."/>
            <person name="Afoshin A.S."/>
            <person name="Leontyevskaya E.A."/>
            <person name="Leontyevskaya N.V."/>
        </authorList>
    </citation>
    <scope>NUCLEOTIDE SEQUENCE [LARGE SCALE GENOMIC DNA]</scope>
    <source>
        <strain evidence="3 4">10.1.1</strain>
    </source>
</reference>
<keyword evidence="2" id="KW-0472">Membrane</keyword>
<feature type="region of interest" description="Disordered" evidence="1">
    <location>
        <begin position="1"/>
        <end position="22"/>
    </location>
</feature>
<name>A0ABY3XBT3_9GAMM</name>
<dbReference type="RefSeq" id="WP_148649059.1">
    <property type="nucleotide sequence ID" value="NZ_CP011131.1"/>
</dbReference>
<dbReference type="EMBL" id="CP093547">
    <property type="protein sequence ID" value="UNP29070.1"/>
    <property type="molecule type" value="Genomic_DNA"/>
</dbReference>
<protein>
    <recommendedName>
        <fullName evidence="5">Transmembrane protein</fullName>
    </recommendedName>
</protein>
<evidence type="ECO:0000256" key="2">
    <source>
        <dbReference type="SAM" id="Phobius"/>
    </source>
</evidence>
<dbReference type="Proteomes" id="UP000829194">
    <property type="component" value="Chromosome"/>
</dbReference>
<sequence length="155" mass="16108">MKRPRSLRARTAAGEDRGRAGSLRWPRTHTLDQGTDMAHKWIAAVAAVAMAAIVCWLASATGLGLTVVSIVPALVVGAAFAGVIWKSGAKALLIPAVGFALGLAGTFALQLLAGGGSFDGIYYLFAAVMTMSVLTFFVSLVLLAAPKLRRRLLGA</sequence>
<feature type="transmembrane region" description="Helical" evidence="2">
    <location>
        <begin position="41"/>
        <end position="59"/>
    </location>
</feature>
<keyword evidence="2" id="KW-0812">Transmembrane</keyword>
<feature type="transmembrane region" description="Helical" evidence="2">
    <location>
        <begin position="92"/>
        <end position="115"/>
    </location>
</feature>
<gene>
    <name evidence="3" type="ORF">MOV92_21795</name>
</gene>
<proteinExistence type="predicted"/>